<evidence type="ECO:0000313" key="2">
    <source>
        <dbReference type="Proteomes" id="UP000634134"/>
    </source>
</evidence>
<reference evidence="2" key="1">
    <citation type="submission" date="2023-07" db="EMBL/GenBank/DDBJ databases">
        <title>Dyadobacter sp. nov 'subterranea' isolated from contaminted grondwater.</title>
        <authorList>
            <person name="Szabo I."/>
            <person name="Al-Omari J."/>
            <person name="Szerdahelyi S.G."/>
            <person name="Rado J."/>
        </authorList>
    </citation>
    <scope>NUCLEOTIDE SEQUENCE [LARGE SCALE GENOMIC DNA]</scope>
    <source>
        <strain evidence="2">UP-52</strain>
    </source>
</reference>
<evidence type="ECO:0000313" key="1">
    <source>
        <dbReference type="EMBL" id="MBE9462282.1"/>
    </source>
</evidence>
<dbReference type="Proteomes" id="UP000634134">
    <property type="component" value="Unassembled WGS sequence"/>
</dbReference>
<dbReference type="EMBL" id="JACYGY010000001">
    <property type="protein sequence ID" value="MBE9462282.1"/>
    <property type="molecule type" value="Genomic_DNA"/>
</dbReference>
<proteinExistence type="predicted"/>
<comment type="caution">
    <text evidence="1">The sequence shown here is derived from an EMBL/GenBank/DDBJ whole genome shotgun (WGS) entry which is preliminary data.</text>
</comment>
<organism evidence="1 2">
    <name type="scientific">Dyadobacter subterraneus</name>
    <dbReference type="NCBI Taxonomy" id="2773304"/>
    <lineage>
        <taxon>Bacteria</taxon>
        <taxon>Pseudomonadati</taxon>
        <taxon>Bacteroidota</taxon>
        <taxon>Cytophagia</taxon>
        <taxon>Cytophagales</taxon>
        <taxon>Spirosomataceae</taxon>
        <taxon>Dyadobacter</taxon>
    </lineage>
</organism>
<protein>
    <submittedName>
        <fullName evidence="1">GAF domain-containing protein</fullName>
    </submittedName>
</protein>
<gene>
    <name evidence="1" type="ORF">IEE83_10345</name>
</gene>
<dbReference type="RefSeq" id="WP_194120500.1">
    <property type="nucleotide sequence ID" value="NZ_JACYGY010000001.1"/>
</dbReference>
<keyword evidence="2" id="KW-1185">Reference proteome</keyword>
<sequence length="787" mass="91420">MKETILDISQNVPQEIEQIDVSLSFKKFIDYIKERIARETTVKKKFFEFVLDRFTENPRFAGKVELSDIGDFQEQLSLVYNMLVPVIADEKETLWALSVPLKPTIFYETSAFHDLLADKDTGHTKCDLLRDIDLSIEKKQKVQMLYSFILERFYGIPSYHNNEMILSIRDDKTCLSKYYKLDLGKDFIEVTPKGPLPELSIETLQKQSQRDFDWNSLAEILPLSMFKFEGFSVITLTDVTADQAVENIKNIILNPVRETAQSYYEKIIASLSLLIGSHEVKFGLLPELRVNEKLVFSDDLCTHSILVQTSLEQGLEENDFLYLADKFFKNPSVHFYKDLNDGEDHGDFLKVLKTHGVHSYALIPVYNASRLVGVLEVYSKEKDLLNEHALSSLKPALPLIGQLLQNNINEFESRIENVIKEKFTSLQPAVQWKFKEVAWHYLRDNTIQLPKTPIESIHFKNVYPLYGAIDIRNSTVERNTALHTDLQVQFGALIKVLKTIKENVGLGLADEIIYKCKKWMEKISDQSTENDEVKVLDFFEYEVYPFLEHFRQSEEKLTESIEEYYQVVDKDTGIAYANRNALESSMQTINSAVNLYLELFKSEIQQSYPCYFEKFRTDGVEYDIYIGQEIAPEKNFNILYLNNIRLWQLTSMAAIAKITHELMPQMKNPLETTQLIFINSNSIDISFRDDERRFDVEGSYNIRYHVIKKRIDKVHVKETGERLTQPGKIALVYFNSKSAEEYVNYIKYLQEKNTLKNDLEYLELEELQGVTGLRALRIGVNLDGEWN</sequence>
<name>A0ABR9W9X7_9BACT</name>
<dbReference type="SUPFAM" id="SSF55781">
    <property type="entry name" value="GAF domain-like"/>
    <property type="match status" value="1"/>
</dbReference>
<accession>A0ABR9W9X7</accession>